<dbReference type="Proteomes" id="UP001179600">
    <property type="component" value="Plasmid pK204-1-A"/>
</dbReference>
<evidence type="ECO:0000313" key="3">
    <source>
        <dbReference type="Proteomes" id="UP001179600"/>
    </source>
</evidence>
<proteinExistence type="predicted"/>
<dbReference type="EMBL" id="CP116508">
    <property type="protein sequence ID" value="WCG23693.1"/>
    <property type="molecule type" value="Genomic_DNA"/>
</dbReference>
<name>A0AAE9XP23_9ENTE</name>
<evidence type="ECO:0000256" key="1">
    <source>
        <dbReference type="SAM" id="Coils"/>
    </source>
</evidence>
<protein>
    <submittedName>
        <fullName evidence="2">Uncharacterized protein</fullName>
    </submittedName>
</protein>
<dbReference type="RefSeq" id="WP_248857226.1">
    <property type="nucleotide sequence ID" value="NZ_CP097044.1"/>
</dbReference>
<reference evidence="2" key="1">
    <citation type="submission" date="2023-01" db="EMBL/GenBank/DDBJ databases">
        <title>Oxazolidinone resistance genes in florfenicol resistant enterococci from beef cattle and veal calves at slaughter.</title>
        <authorList>
            <person name="Biggel M."/>
        </authorList>
    </citation>
    <scope>NUCLEOTIDE SEQUENCE</scope>
    <source>
        <strain evidence="2">K204-1</strain>
        <plasmid evidence="2">pK204-1-A</plasmid>
    </source>
</reference>
<accession>A0AAE9XP23</accession>
<evidence type="ECO:0000313" key="2">
    <source>
        <dbReference type="EMBL" id="WCG23693.1"/>
    </source>
</evidence>
<feature type="coiled-coil region" evidence="1">
    <location>
        <begin position="62"/>
        <end position="89"/>
    </location>
</feature>
<dbReference type="AlphaFoldDB" id="A0AAE9XP23"/>
<geneLocation type="plasmid" evidence="2 3">
    <name>pK204-1-A</name>
</geneLocation>
<organism evidence="2 3">
    <name type="scientific">Vagococcus lutrae</name>
    <dbReference type="NCBI Taxonomy" id="81947"/>
    <lineage>
        <taxon>Bacteria</taxon>
        <taxon>Bacillati</taxon>
        <taxon>Bacillota</taxon>
        <taxon>Bacilli</taxon>
        <taxon>Lactobacillales</taxon>
        <taxon>Enterococcaceae</taxon>
        <taxon>Vagococcus</taxon>
    </lineage>
</organism>
<keyword evidence="1" id="KW-0175">Coiled coil</keyword>
<sequence length="89" mass="10338">MKVKDYIIKSDDNNVTVEKIRRDEKGQAKKDSKGLEATSLVGYYRDLENALKGIQKNYVYGSETEITDIEEYRNKLEEITNEFNVSLKL</sequence>
<keyword evidence="2" id="KW-0614">Plasmid</keyword>
<gene>
    <name evidence="2" type="ORF">PML95_09985</name>
</gene>